<dbReference type="InterPro" id="IPR036388">
    <property type="entry name" value="WH-like_DNA-bd_sf"/>
</dbReference>
<feature type="domain" description="Iron dependent repressor metal binding and dimerisation" evidence="1">
    <location>
        <begin position="61"/>
        <end position="125"/>
    </location>
</feature>
<comment type="caution">
    <text evidence="2">The sequence shown here is derived from an EMBL/GenBank/DDBJ whole genome shotgun (WGS) entry which is preliminary data.</text>
</comment>
<dbReference type="InterPro" id="IPR001367">
    <property type="entry name" value="Fe_dep_repressor"/>
</dbReference>
<dbReference type="InterPro" id="IPR036421">
    <property type="entry name" value="Fe_dep_repressor_sf"/>
</dbReference>
<evidence type="ECO:0000313" key="2">
    <source>
        <dbReference type="EMBL" id="KKM91944.1"/>
    </source>
</evidence>
<dbReference type="SMART" id="SM00529">
    <property type="entry name" value="HTH_DTXR"/>
    <property type="match status" value="1"/>
</dbReference>
<dbReference type="PANTHER" id="PTHR33238">
    <property type="entry name" value="IRON (METAL) DEPENDENT REPRESSOR, DTXR FAMILY"/>
    <property type="match status" value="1"/>
</dbReference>
<dbReference type="EMBL" id="LAZR01006463">
    <property type="protein sequence ID" value="KKM91944.1"/>
    <property type="molecule type" value="Genomic_DNA"/>
</dbReference>
<dbReference type="Gene3D" id="1.10.10.10">
    <property type="entry name" value="Winged helix-like DNA-binding domain superfamily/Winged helix DNA-binding domain"/>
    <property type="match status" value="1"/>
</dbReference>
<protein>
    <recommendedName>
        <fullName evidence="1">Iron dependent repressor metal binding and dimerisation domain-containing protein</fullName>
    </recommendedName>
</protein>
<dbReference type="InterPro" id="IPR022689">
    <property type="entry name" value="Iron_dep_repressor"/>
</dbReference>
<dbReference type="PANTHER" id="PTHR33238:SF7">
    <property type="entry name" value="IRON-DEPENDENT TRANSCRIPTIONAL REGULATOR"/>
    <property type="match status" value="1"/>
</dbReference>
<dbReference type="GO" id="GO:0046983">
    <property type="term" value="F:protein dimerization activity"/>
    <property type="evidence" value="ECO:0007669"/>
    <property type="project" value="InterPro"/>
</dbReference>
<sequence>MLDLDYIVIKTLFKSLSGIKVGDLKKFLNLPHSTLGSCIKRLKERGYVNYEPYHEVYLISRGIMLAKELNRHSRLLEVLLFNELGLSHEEAHKESEKFSLLLSCDTINKICEKYEHPKASPCGVLILSTSECVCEEKH</sequence>
<dbReference type="InterPro" id="IPR050536">
    <property type="entry name" value="DtxR_MntR_Metal-Reg"/>
</dbReference>
<dbReference type="GO" id="GO:0046914">
    <property type="term" value="F:transition metal ion binding"/>
    <property type="evidence" value="ECO:0007669"/>
    <property type="project" value="InterPro"/>
</dbReference>
<dbReference type="GO" id="GO:0003700">
    <property type="term" value="F:DNA-binding transcription factor activity"/>
    <property type="evidence" value="ECO:0007669"/>
    <property type="project" value="InterPro"/>
</dbReference>
<evidence type="ECO:0000259" key="1">
    <source>
        <dbReference type="Pfam" id="PF02742"/>
    </source>
</evidence>
<proteinExistence type="predicted"/>
<dbReference type="Pfam" id="PF02742">
    <property type="entry name" value="Fe_dep_repr_C"/>
    <property type="match status" value="1"/>
</dbReference>
<gene>
    <name evidence="2" type="ORF">LCGC14_1223420</name>
</gene>
<dbReference type="SUPFAM" id="SSF46785">
    <property type="entry name" value="Winged helix' DNA-binding domain"/>
    <property type="match status" value="1"/>
</dbReference>
<name>A0A0F9LAP9_9ZZZZ</name>
<dbReference type="SUPFAM" id="SSF47979">
    <property type="entry name" value="Iron-dependent repressor protein, dimerization domain"/>
    <property type="match status" value="1"/>
</dbReference>
<accession>A0A0F9LAP9</accession>
<dbReference type="AlphaFoldDB" id="A0A0F9LAP9"/>
<organism evidence="2">
    <name type="scientific">marine sediment metagenome</name>
    <dbReference type="NCBI Taxonomy" id="412755"/>
    <lineage>
        <taxon>unclassified sequences</taxon>
        <taxon>metagenomes</taxon>
        <taxon>ecological metagenomes</taxon>
    </lineage>
</organism>
<dbReference type="InterPro" id="IPR036390">
    <property type="entry name" value="WH_DNA-bd_sf"/>
</dbReference>
<reference evidence="2" key="1">
    <citation type="journal article" date="2015" name="Nature">
        <title>Complex archaea that bridge the gap between prokaryotes and eukaryotes.</title>
        <authorList>
            <person name="Spang A."/>
            <person name="Saw J.H."/>
            <person name="Jorgensen S.L."/>
            <person name="Zaremba-Niedzwiedzka K."/>
            <person name="Martijn J."/>
            <person name="Lind A.E."/>
            <person name="van Eijk R."/>
            <person name="Schleper C."/>
            <person name="Guy L."/>
            <person name="Ettema T.J."/>
        </authorList>
    </citation>
    <scope>NUCLEOTIDE SEQUENCE</scope>
</reference>